<dbReference type="HAMAP" id="MF_00348">
    <property type="entry name" value="RadA_arch"/>
    <property type="match status" value="1"/>
</dbReference>
<dbReference type="EMBL" id="CP006019">
    <property type="protein sequence ID" value="AIF70426.1"/>
    <property type="molecule type" value="Genomic_DNA"/>
</dbReference>
<evidence type="ECO:0000259" key="11">
    <source>
        <dbReference type="PROSITE" id="PS50162"/>
    </source>
</evidence>
<dbReference type="InterPro" id="IPR016467">
    <property type="entry name" value="DNA_recomb/repair_RecA-like"/>
</dbReference>
<dbReference type="SUPFAM" id="SSF47794">
    <property type="entry name" value="Rad51 N-terminal domain-like"/>
    <property type="match status" value="1"/>
</dbReference>
<dbReference type="AlphaFoldDB" id="A0A075LW40"/>
<dbReference type="Pfam" id="PF14520">
    <property type="entry name" value="HHH_5"/>
    <property type="match status" value="1"/>
</dbReference>
<evidence type="ECO:0000256" key="3">
    <source>
        <dbReference type="ARBA" id="ARBA00022741"/>
    </source>
</evidence>
<dbReference type="InterPro" id="IPR003593">
    <property type="entry name" value="AAA+_ATPase"/>
</dbReference>
<gene>
    <name evidence="9 13" type="primary">radA</name>
    <name evidence="13" type="ORF">PAP_10275</name>
</gene>
<name>A0A075LW40_9EURY</name>
<keyword evidence="6 9" id="KW-0238">DNA-binding</keyword>
<dbReference type="RefSeq" id="WP_048165872.1">
    <property type="nucleotide sequence ID" value="NZ_CP006019.1"/>
</dbReference>
<evidence type="ECO:0000256" key="4">
    <source>
        <dbReference type="ARBA" id="ARBA00022763"/>
    </source>
</evidence>
<dbReference type="HOGENOM" id="CLU_041732_0_0_2"/>
<evidence type="ECO:0000256" key="9">
    <source>
        <dbReference type="HAMAP-Rule" id="MF_00348"/>
    </source>
</evidence>
<dbReference type="Pfam" id="PF08423">
    <property type="entry name" value="Rad51"/>
    <property type="match status" value="1"/>
</dbReference>
<dbReference type="PIRSF" id="PIRSF005856">
    <property type="entry name" value="Rad51"/>
    <property type="match status" value="1"/>
</dbReference>
<evidence type="ECO:0000313" key="13">
    <source>
        <dbReference type="EMBL" id="AIF70426.1"/>
    </source>
</evidence>
<dbReference type="PROSITE" id="PS50163">
    <property type="entry name" value="RECA_3"/>
    <property type="match status" value="1"/>
</dbReference>
<evidence type="ECO:0000313" key="14">
    <source>
        <dbReference type="Proteomes" id="UP000027981"/>
    </source>
</evidence>
<dbReference type="InterPro" id="IPR020588">
    <property type="entry name" value="RecA_ATP-bd"/>
</dbReference>
<dbReference type="Proteomes" id="UP000027981">
    <property type="component" value="Chromosome"/>
</dbReference>
<dbReference type="InterPro" id="IPR003583">
    <property type="entry name" value="Hlx-hairpin-Hlx_DNA-bd_motif"/>
</dbReference>
<dbReference type="GO" id="GO:0006310">
    <property type="term" value="P:DNA recombination"/>
    <property type="evidence" value="ECO:0007669"/>
    <property type="project" value="UniProtKB-UniRule"/>
</dbReference>
<dbReference type="GO" id="GO:0003684">
    <property type="term" value="F:damaged DNA binding"/>
    <property type="evidence" value="ECO:0007669"/>
    <property type="project" value="UniProtKB-UniRule"/>
</dbReference>
<comment type="similarity">
    <text evidence="1 9 10">Belongs to the eukaryotic RecA-like protein family.</text>
</comment>
<dbReference type="FunFam" id="3.40.50.300:FF:002052">
    <property type="entry name" value="DNA repair protein RAD51 homolog"/>
    <property type="match status" value="1"/>
</dbReference>
<dbReference type="Gene3D" id="1.10.150.20">
    <property type="entry name" value="5' to 3' exonuclease, C-terminal subdomain"/>
    <property type="match status" value="1"/>
</dbReference>
<evidence type="ECO:0000256" key="1">
    <source>
        <dbReference type="ARBA" id="ARBA00008050"/>
    </source>
</evidence>
<feature type="binding site" evidence="9">
    <location>
        <begin position="150"/>
        <end position="157"/>
    </location>
    <ligand>
        <name>ATP</name>
        <dbReference type="ChEBI" id="CHEBI:30616"/>
    </ligand>
</feature>
<dbReference type="KEGG" id="ppac:PAP_10275"/>
<evidence type="ECO:0000256" key="10">
    <source>
        <dbReference type="PIRNR" id="PIRNR005856"/>
    </source>
</evidence>
<dbReference type="NCBIfam" id="NF003301">
    <property type="entry name" value="PRK04301.1"/>
    <property type="match status" value="1"/>
</dbReference>
<dbReference type="SMART" id="SM00382">
    <property type="entry name" value="AAA"/>
    <property type="match status" value="1"/>
</dbReference>
<evidence type="ECO:0000256" key="7">
    <source>
        <dbReference type="ARBA" id="ARBA00023172"/>
    </source>
</evidence>
<dbReference type="STRING" id="1343739.PAP_10275"/>
<dbReference type="PROSITE" id="PS50162">
    <property type="entry name" value="RECA_2"/>
    <property type="match status" value="1"/>
</dbReference>
<dbReference type="GO" id="GO:0005524">
    <property type="term" value="F:ATP binding"/>
    <property type="evidence" value="ECO:0007669"/>
    <property type="project" value="UniProtKB-UniRule"/>
</dbReference>
<dbReference type="InterPro" id="IPR010995">
    <property type="entry name" value="DNA_repair_Rad51/TF_NusA_a-hlx"/>
</dbReference>
<dbReference type="GO" id="GO:0140664">
    <property type="term" value="F:ATP-dependent DNA damage sensor activity"/>
    <property type="evidence" value="ECO:0007669"/>
    <property type="project" value="InterPro"/>
</dbReference>
<evidence type="ECO:0000256" key="2">
    <source>
        <dbReference type="ARBA" id="ARBA00018144"/>
    </source>
</evidence>
<dbReference type="PANTHER" id="PTHR22942">
    <property type="entry name" value="RECA/RAD51/RADA DNA STRAND-PAIRING FAMILY MEMBER"/>
    <property type="match status" value="1"/>
</dbReference>
<dbReference type="PANTHER" id="PTHR22942:SF30">
    <property type="entry name" value="MEIOTIC RECOMBINATION PROTEIN DMC1_LIM15 HOMOLOG"/>
    <property type="match status" value="1"/>
</dbReference>
<evidence type="ECO:0000259" key="12">
    <source>
        <dbReference type="PROSITE" id="PS50163"/>
    </source>
</evidence>
<keyword evidence="14" id="KW-1185">Reference proteome</keyword>
<reference evidence="14" key="1">
    <citation type="submission" date="2013-06" db="EMBL/GenBank/DDBJ databases">
        <title>Complete Genome Sequence of Hyperthermophilic Palaeococcus pacificus DY20341T, Isolated from a Deep-Sea Hydrothermal Sediments.</title>
        <authorList>
            <person name="Zeng X."/>
            <person name="Shao Z."/>
        </authorList>
    </citation>
    <scope>NUCLEOTIDE SEQUENCE [LARGE SCALE GENOMIC DNA]</scope>
    <source>
        <strain evidence="14">DY20341</strain>
    </source>
</reference>
<evidence type="ECO:0000256" key="6">
    <source>
        <dbReference type="ARBA" id="ARBA00023125"/>
    </source>
</evidence>
<dbReference type="NCBIfam" id="TIGR02236">
    <property type="entry name" value="recomb_radA"/>
    <property type="match status" value="1"/>
</dbReference>
<feature type="domain" description="RecA family profile 1" evidence="11">
    <location>
        <begin position="121"/>
        <end position="292"/>
    </location>
</feature>
<dbReference type="GO" id="GO:0006281">
    <property type="term" value="P:DNA repair"/>
    <property type="evidence" value="ECO:0007669"/>
    <property type="project" value="UniProtKB-UniRule"/>
</dbReference>
<dbReference type="SUPFAM" id="SSF52540">
    <property type="entry name" value="P-loop containing nucleoside triphosphate hydrolases"/>
    <property type="match status" value="1"/>
</dbReference>
<proteinExistence type="inferred from homology"/>
<keyword evidence="3 9" id="KW-0547">Nucleotide-binding</keyword>
<dbReference type="CDD" id="cd19515">
    <property type="entry name" value="archRadA"/>
    <property type="match status" value="1"/>
</dbReference>
<protein>
    <recommendedName>
        <fullName evidence="2 9">DNA repair and recombination protein RadA</fullName>
    </recommendedName>
</protein>
<sequence>MARKKAVDDVKELEEFEEVPIEEEADIEELVVAEVVKKSKKKEKKVANLEDLPGVGPATAEKLRESGFDTIEAIAVASPLELKEIAGISEGAALKIIQAAREAANIGTFVTADEYFKKRQTIGKITTGSKSLDKLLGGGIETQALTEVFGQFGSGKTQLAHQLCVNVQLPVEEGGLGKGAIYIDTENTFRPERIKQIAEARGLDPDKILKNIFVSRAFNSNHQMLLVQKAEELIKEHEIGLVVVDSLMAHFRSEYIGRGSLAERQQKLGKHLSDLHRLANLYDIAIFVTNQVQAKPDAFFGDPTKPIGGHILAHSATVRVYLRKGKAGKRIARLIDSPHLPEGEATFKITEKGIED</sequence>
<dbReference type="GeneID" id="24843145"/>
<dbReference type="Gene3D" id="3.40.50.300">
    <property type="entry name" value="P-loop containing nucleotide triphosphate hydrolases"/>
    <property type="match status" value="1"/>
</dbReference>
<keyword evidence="5 9" id="KW-0067">ATP-binding</keyword>
<organism evidence="13 14">
    <name type="scientific">Palaeococcus pacificus DY20341</name>
    <dbReference type="NCBI Taxonomy" id="1343739"/>
    <lineage>
        <taxon>Archaea</taxon>
        <taxon>Methanobacteriati</taxon>
        <taxon>Methanobacteriota</taxon>
        <taxon>Thermococci</taxon>
        <taxon>Thermococcales</taxon>
        <taxon>Thermococcaceae</taxon>
        <taxon>Palaeococcus</taxon>
    </lineage>
</organism>
<keyword evidence="7 9" id="KW-0233">DNA recombination</keyword>
<evidence type="ECO:0000256" key="8">
    <source>
        <dbReference type="ARBA" id="ARBA00025684"/>
    </source>
</evidence>
<dbReference type="OrthoDB" id="31129at2157"/>
<evidence type="ECO:0000256" key="5">
    <source>
        <dbReference type="ARBA" id="ARBA00022840"/>
    </source>
</evidence>
<accession>A0A075LW40</accession>
<dbReference type="InterPro" id="IPR011938">
    <property type="entry name" value="DNA_recomb/repair_RadA"/>
</dbReference>
<dbReference type="InterPro" id="IPR027417">
    <property type="entry name" value="P-loop_NTPase"/>
</dbReference>
<dbReference type="InterPro" id="IPR013632">
    <property type="entry name" value="Rad51_C"/>
</dbReference>
<dbReference type="eggNOG" id="arCOG00415">
    <property type="taxonomic scope" value="Archaea"/>
</dbReference>
<reference evidence="13 14" key="2">
    <citation type="journal article" date="2015" name="Genome Announc.">
        <title>Complete Genome Sequence of Hyperthermophilic Piezophilic Archaeon Palaeococcus pacificus DY20341T, Isolated from Deep-Sea Hydrothermal Sediments.</title>
        <authorList>
            <person name="Zeng X."/>
            <person name="Jebbar M."/>
            <person name="Shao Z."/>
        </authorList>
    </citation>
    <scope>NUCLEOTIDE SEQUENCE [LARGE SCALE GENOMIC DNA]</scope>
    <source>
        <strain evidence="13 14">DY20341</strain>
    </source>
</reference>
<feature type="domain" description="RecA family profile 2" evidence="12">
    <location>
        <begin position="297"/>
        <end position="356"/>
    </location>
</feature>
<comment type="function">
    <text evidence="8 9 10">Involved in DNA repair and in homologous recombination. Binds and assemble on single-stranded DNA to form a nucleoprotein filament. Hydrolyzes ATP in a ssDNA-dependent manner and promotes DNA strand exchange between homologous DNA molecules.</text>
</comment>
<keyword evidence="4 9" id="KW-0227">DNA damage</keyword>
<dbReference type="InterPro" id="IPR020587">
    <property type="entry name" value="RecA_monomer-monomer_interface"/>
</dbReference>
<dbReference type="SMART" id="SM00278">
    <property type="entry name" value="HhH1"/>
    <property type="match status" value="2"/>
</dbReference>